<dbReference type="EMBL" id="BT133932">
    <property type="protein sequence ID" value="AFK33727.1"/>
    <property type="molecule type" value="mRNA"/>
</dbReference>
<organism evidence="1">
    <name type="scientific">Lotus japonicus</name>
    <name type="common">Lotus corniculatus var. japonicus</name>
    <dbReference type="NCBI Taxonomy" id="34305"/>
    <lineage>
        <taxon>Eukaryota</taxon>
        <taxon>Viridiplantae</taxon>
        <taxon>Streptophyta</taxon>
        <taxon>Embryophyta</taxon>
        <taxon>Tracheophyta</taxon>
        <taxon>Spermatophyta</taxon>
        <taxon>Magnoliopsida</taxon>
        <taxon>eudicotyledons</taxon>
        <taxon>Gunneridae</taxon>
        <taxon>Pentapetalae</taxon>
        <taxon>rosids</taxon>
        <taxon>fabids</taxon>
        <taxon>Fabales</taxon>
        <taxon>Fabaceae</taxon>
        <taxon>Papilionoideae</taxon>
        <taxon>50 kb inversion clade</taxon>
        <taxon>NPAAA clade</taxon>
        <taxon>Hologalegina</taxon>
        <taxon>robinioid clade</taxon>
        <taxon>Loteae</taxon>
        <taxon>Lotus</taxon>
    </lineage>
</organism>
<name>I3S0D5_LOTJA</name>
<proteinExistence type="evidence at transcript level"/>
<accession>I3S0D5</accession>
<sequence length="87" mass="9641">MIFKREGFFVAYNFHSSSSIFPSPFVSTSFIDFSTMDSTSSSGTVTSDSVKIAKTISFNSLYSMYPVRRRSNNLNANSIFFSSGVFG</sequence>
<evidence type="ECO:0000313" key="1">
    <source>
        <dbReference type="EMBL" id="AFK33727.1"/>
    </source>
</evidence>
<protein>
    <submittedName>
        <fullName evidence="1">Uncharacterized protein</fullName>
    </submittedName>
</protein>
<reference evidence="1" key="1">
    <citation type="submission" date="2012-05" db="EMBL/GenBank/DDBJ databases">
        <authorList>
            <person name="Krishnakumar V."/>
            <person name="Cheung F."/>
            <person name="Xiao Y."/>
            <person name="Chan A."/>
            <person name="Moskal W.A."/>
            <person name="Town C.D."/>
        </authorList>
    </citation>
    <scope>NUCLEOTIDE SEQUENCE</scope>
</reference>
<dbReference type="AlphaFoldDB" id="I3S0D5"/>